<reference evidence="1 2" key="2">
    <citation type="submission" date="2018-03" db="EMBL/GenBank/DDBJ databases">
        <title>The ancient ancestry and fast evolution of plastids.</title>
        <authorList>
            <person name="Moore K.R."/>
            <person name="Magnabosco C."/>
            <person name="Momper L."/>
            <person name="Gold D.A."/>
            <person name="Bosak T."/>
            <person name="Fournier G.P."/>
        </authorList>
    </citation>
    <scope>NUCLEOTIDE SEQUENCE [LARGE SCALE GENOMIC DNA]</scope>
    <source>
        <strain evidence="1 2">CCAP 1448/3</strain>
    </source>
</reference>
<proteinExistence type="predicted"/>
<dbReference type="EMBL" id="PVWJ01000003">
    <property type="protein sequence ID" value="PSB05111.1"/>
    <property type="molecule type" value="Genomic_DNA"/>
</dbReference>
<accession>A0A2T1CA38</accession>
<dbReference type="RefSeq" id="WP_106286798.1">
    <property type="nucleotide sequence ID" value="NZ_CAWNTC010000123.1"/>
</dbReference>
<keyword evidence="2" id="KW-1185">Reference proteome</keyword>
<dbReference type="OrthoDB" id="512100at2"/>
<name>A0A2T1CA38_9CYAN</name>
<sequence>MSFDFKSDLFKANLKEQWLNYYESNRYWIIKLSCWERITVQSNRKIKYLQPSFILGVLSVIEPKISEIILLLNEYTDSPQSVVKVLGLDFDPEMELQKRTETERRAKIQTNKTIPIQTESDAEYLDRIRQENIT</sequence>
<comment type="caution">
    <text evidence="1">The sequence shown here is derived from an EMBL/GenBank/DDBJ whole genome shotgun (WGS) entry which is preliminary data.</text>
</comment>
<dbReference type="Pfam" id="PF17265">
    <property type="entry name" value="DUF5331"/>
    <property type="match status" value="1"/>
</dbReference>
<reference evidence="1 2" key="1">
    <citation type="submission" date="2018-02" db="EMBL/GenBank/DDBJ databases">
        <authorList>
            <person name="Cohen D.B."/>
            <person name="Kent A.D."/>
        </authorList>
    </citation>
    <scope>NUCLEOTIDE SEQUENCE [LARGE SCALE GENOMIC DNA]</scope>
    <source>
        <strain evidence="1 2">CCAP 1448/3</strain>
    </source>
</reference>
<evidence type="ECO:0000313" key="1">
    <source>
        <dbReference type="EMBL" id="PSB05111.1"/>
    </source>
</evidence>
<organism evidence="1 2">
    <name type="scientific">Merismopedia glauca CCAP 1448/3</name>
    <dbReference type="NCBI Taxonomy" id="1296344"/>
    <lineage>
        <taxon>Bacteria</taxon>
        <taxon>Bacillati</taxon>
        <taxon>Cyanobacteriota</taxon>
        <taxon>Cyanophyceae</taxon>
        <taxon>Synechococcales</taxon>
        <taxon>Merismopediaceae</taxon>
        <taxon>Merismopedia</taxon>
    </lineage>
</organism>
<dbReference type="InterPro" id="IPR020346">
    <property type="entry name" value="Uncharacterised_15.3kDa"/>
</dbReference>
<dbReference type="Proteomes" id="UP000238762">
    <property type="component" value="Unassembled WGS sequence"/>
</dbReference>
<protein>
    <recommendedName>
        <fullName evidence="3">DUF5331 domain-containing protein</fullName>
    </recommendedName>
</protein>
<evidence type="ECO:0000313" key="2">
    <source>
        <dbReference type="Proteomes" id="UP000238762"/>
    </source>
</evidence>
<dbReference type="AlphaFoldDB" id="A0A2T1CA38"/>
<evidence type="ECO:0008006" key="3">
    <source>
        <dbReference type="Google" id="ProtNLM"/>
    </source>
</evidence>
<gene>
    <name evidence="1" type="ORF">C7B64_00980</name>
</gene>